<dbReference type="RefSeq" id="WP_005548821.1">
    <property type="nucleotide sequence ID" value="NZ_JAMDLX010000146.1"/>
</dbReference>
<protein>
    <submittedName>
        <fullName evidence="1">Uncharacterized protein</fullName>
    </submittedName>
</protein>
<comment type="caution">
    <text evidence="1">The sequence shown here is derived from an EMBL/GenBank/DDBJ whole genome shotgun (WGS) entry which is preliminary data.</text>
</comment>
<dbReference type="GeneID" id="94490058"/>
<evidence type="ECO:0000313" key="2">
    <source>
        <dbReference type="Proteomes" id="UP001527181"/>
    </source>
</evidence>
<reference evidence="1 2" key="1">
    <citation type="submission" date="2022-05" db="EMBL/GenBank/DDBJ databases">
        <title>Genome Sequencing of Bee-Associated Microbes.</title>
        <authorList>
            <person name="Dunlap C."/>
        </authorList>
    </citation>
    <scope>NUCLEOTIDE SEQUENCE [LARGE SCALE GENOMIC DNA]</scope>
    <source>
        <strain evidence="1 2">NRRL B-04010</strain>
    </source>
</reference>
<dbReference type="EMBL" id="JAMDNP010000109">
    <property type="protein sequence ID" value="MCY9764727.1"/>
    <property type="molecule type" value="Genomic_DNA"/>
</dbReference>
<gene>
    <name evidence="1" type="ORF">M5X12_29985</name>
</gene>
<name>A0ABT4H7Y9_PAEAL</name>
<keyword evidence="2" id="KW-1185">Reference proteome</keyword>
<proteinExistence type="predicted"/>
<sequence length="153" mass="17691">MKYFKEVFFKEVSLGSEEDKKINALWIEALQHYENELFLIKERVSKKVWKAVSENSLHDLRFQKLEVEDSARGTHPLNITLVFAGKTNQTIYYKRVKTIKFSYIGDNSGIDFLGIHDCIASELLVVDGKLLSHEILFSSGATLYIEFEKIIIK</sequence>
<organism evidence="1 2">
    <name type="scientific">Paenibacillus alvei</name>
    <name type="common">Bacillus alvei</name>
    <dbReference type="NCBI Taxonomy" id="44250"/>
    <lineage>
        <taxon>Bacteria</taxon>
        <taxon>Bacillati</taxon>
        <taxon>Bacillota</taxon>
        <taxon>Bacilli</taxon>
        <taxon>Bacillales</taxon>
        <taxon>Paenibacillaceae</taxon>
        <taxon>Paenibacillus</taxon>
    </lineage>
</organism>
<dbReference type="Proteomes" id="UP001527181">
    <property type="component" value="Unassembled WGS sequence"/>
</dbReference>
<accession>A0ABT4H7Y9</accession>
<evidence type="ECO:0000313" key="1">
    <source>
        <dbReference type="EMBL" id="MCY9764727.1"/>
    </source>
</evidence>